<accession>A0A811RJI8</accession>
<evidence type="ECO:0000313" key="2">
    <source>
        <dbReference type="Proteomes" id="UP000604825"/>
    </source>
</evidence>
<comment type="caution">
    <text evidence="1">The sequence shown here is derived from an EMBL/GenBank/DDBJ whole genome shotgun (WGS) entry which is preliminary data.</text>
</comment>
<reference evidence="1" key="1">
    <citation type="submission" date="2020-10" db="EMBL/GenBank/DDBJ databases">
        <authorList>
            <person name="Han B."/>
            <person name="Lu T."/>
            <person name="Zhao Q."/>
            <person name="Huang X."/>
            <person name="Zhao Y."/>
        </authorList>
    </citation>
    <scope>NUCLEOTIDE SEQUENCE</scope>
</reference>
<name>A0A811RJI8_9POAL</name>
<dbReference type="PANTHER" id="PTHR35693">
    <property type="entry name" value="EXPRESSED PROTEIN"/>
    <property type="match status" value="1"/>
</dbReference>
<dbReference type="EMBL" id="CAJGYO010000015">
    <property type="protein sequence ID" value="CAD6269965.1"/>
    <property type="molecule type" value="Genomic_DNA"/>
</dbReference>
<dbReference type="Proteomes" id="UP000604825">
    <property type="component" value="Unassembled WGS sequence"/>
</dbReference>
<keyword evidence="2" id="KW-1185">Reference proteome</keyword>
<proteinExistence type="predicted"/>
<dbReference type="PANTHER" id="PTHR35693:SF1">
    <property type="entry name" value="EXPRESSED PROTEIN"/>
    <property type="match status" value="1"/>
</dbReference>
<organism evidence="1 2">
    <name type="scientific">Miscanthus lutarioriparius</name>
    <dbReference type="NCBI Taxonomy" id="422564"/>
    <lineage>
        <taxon>Eukaryota</taxon>
        <taxon>Viridiplantae</taxon>
        <taxon>Streptophyta</taxon>
        <taxon>Embryophyta</taxon>
        <taxon>Tracheophyta</taxon>
        <taxon>Spermatophyta</taxon>
        <taxon>Magnoliopsida</taxon>
        <taxon>Liliopsida</taxon>
        <taxon>Poales</taxon>
        <taxon>Poaceae</taxon>
        <taxon>PACMAD clade</taxon>
        <taxon>Panicoideae</taxon>
        <taxon>Andropogonodae</taxon>
        <taxon>Andropogoneae</taxon>
        <taxon>Saccharinae</taxon>
        <taxon>Miscanthus</taxon>
    </lineage>
</organism>
<gene>
    <name evidence="1" type="ORF">NCGR_LOCUS53262</name>
</gene>
<evidence type="ECO:0000313" key="1">
    <source>
        <dbReference type="EMBL" id="CAD6269965.1"/>
    </source>
</evidence>
<protein>
    <submittedName>
        <fullName evidence="1">Uncharacterized protein</fullName>
    </submittedName>
</protein>
<sequence>MQPTESKGLSSSIFISRCRAVWIHIGEMSCSSYKVKRISGFDPPPARVFAWRVLELKEQGVREDDAMAVADMEYRTQKKAKKKAYKELKEIARSEGKKPPPNPYPSAIKEIQAEEKKYVMDRLFNPKVIEIANKMKEERDKLRQDRAADGL</sequence>
<dbReference type="OrthoDB" id="543108at2759"/>
<dbReference type="AlphaFoldDB" id="A0A811RJI8"/>